<keyword evidence="1" id="KW-1133">Transmembrane helix</keyword>
<evidence type="ECO:0000256" key="1">
    <source>
        <dbReference type="SAM" id="Phobius"/>
    </source>
</evidence>
<dbReference type="RefSeq" id="WP_349144903.1">
    <property type="nucleotide sequence ID" value="NZ_JBBMFC010000026.1"/>
</dbReference>
<evidence type="ECO:0000313" key="2">
    <source>
        <dbReference type="EMBL" id="MEQ2579728.1"/>
    </source>
</evidence>
<gene>
    <name evidence="2" type="ORF">WMO62_12995</name>
</gene>
<comment type="caution">
    <text evidence="2">The sequence shown here is derived from an EMBL/GenBank/DDBJ whole genome shotgun (WGS) entry which is preliminary data.</text>
</comment>
<protein>
    <submittedName>
        <fullName evidence="2">Uncharacterized protein</fullName>
    </submittedName>
</protein>
<feature type="transmembrane region" description="Helical" evidence="1">
    <location>
        <begin position="99"/>
        <end position="117"/>
    </location>
</feature>
<name>A0ABV1I3F3_9FIRM</name>
<proteinExistence type="predicted"/>
<reference evidence="2 3" key="1">
    <citation type="submission" date="2024-03" db="EMBL/GenBank/DDBJ databases">
        <title>Human intestinal bacterial collection.</title>
        <authorList>
            <person name="Pauvert C."/>
            <person name="Hitch T.C.A."/>
            <person name="Clavel T."/>
        </authorList>
    </citation>
    <scope>NUCLEOTIDE SEQUENCE [LARGE SCALE GENOMIC DNA]</scope>
    <source>
        <strain evidence="2 3">CLA-AA-H78B</strain>
    </source>
</reference>
<keyword evidence="1" id="KW-0472">Membrane</keyword>
<accession>A0ABV1I3F3</accession>
<evidence type="ECO:0000313" key="3">
    <source>
        <dbReference type="Proteomes" id="UP001470288"/>
    </source>
</evidence>
<organism evidence="2 3">
    <name type="scientific">Hominiventricola aquisgranensis</name>
    <dbReference type="NCBI Taxonomy" id="3133164"/>
    <lineage>
        <taxon>Bacteria</taxon>
        <taxon>Bacillati</taxon>
        <taxon>Bacillota</taxon>
        <taxon>Clostridia</taxon>
        <taxon>Lachnospirales</taxon>
        <taxon>Lachnospiraceae</taxon>
        <taxon>Hominiventricola</taxon>
    </lineage>
</organism>
<sequence>MIKEKVEEVGVHFSTRRSKRDKYLFVNRLAGKLQEAGRTLQIFQKNQESGEGRHLVSGKIGGGWIFAAAYDTGTKMLNPAYTYMPLDGKHNFHQEMLNVAIYSILSLLVAAGAVFVSKDFMTYGLGMKIGVVLLDLIAVYLILRWMKKPDNRMNMNRNSGSVAILYDCAEQSGKGCYAFLDHGIMNNAGFFEFATQVQNQPVMVLDCLSDGEELFLAYKKGCEHKAKEAAAAFDLSVHLVPLTDEEYENTALAEFQNGYLLCSGSMKDNKILVKGARRSTDIEMDLGRMEKIEQGILKLS</sequence>
<keyword evidence="3" id="KW-1185">Reference proteome</keyword>
<dbReference type="EMBL" id="JBBMFC010000026">
    <property type="protein sequence ID" value="MEQ2579728.1"/>
    <property type="molecule type" value="Genomic_DNA"/>
</dbReference>
<dbReference type="Proteomes" id="UP001470288">
    <property type="component" value="Unassembled WGS sequence"/>
</dbReference>
<keyword evidence="1" id="KW-0812">Transmembrane</keyword>
<feature type="transmembrane region" description="Helical" evidence="1">
    <location>
        <begin position="123"/>
        <end position="143"/>
    </location>
</feature>